<protein>
    <recommendedName>
        <fullName evidence="12">Anthrax toxin receptor</fullName>
    </recommendedName>
</protein>
<name>A0ABI7Y229_FELCA</name>
<evidence type="ECO:0000256" key="11">
    <source>
        <dbReference type="ARBA" id="ARBA00023180"/>
    </source>
</evidence>
<keyword evidence="11" id="KW-0325">Glycoprotein</keyword>
<dbReference type="Ensembl" id="ENSFCTT00005040823.1">
    <property type="protein sequence ID" value="ENSFCTP00005028879.1"/>
    <property type="gene ID" value="ENSFCTG00005014268.1"/>
</dbReference>
<keyword evidence="7" id="KW-1133">Transmembrane helix</keyword>
<sequence>MVAGLSLARSPGSWLVPGLWLLVLSCPGGLVSAQEQPSCRGAFDLYFVLDKSGSVANNWIEIYNFVQQLTERFVSPQMRLSFIVFSSQATIILPLTGDRGKISKGLEDLKHVSPVGETYIHEGLKLANEQIQKAGGLKTSSIIIALTDGKLDGLVPSYAEREAKISRSFGARVYCVGVLDFEQAQLERIADSKEQVFPVKGGFQALKGIINSILAQSCTEILELRPSSVCVGEEFQIVLNGRGFILGSRNGSVLCTYTVNETYTKSVYPVSVELNSMLCPAPTLNKVGETLDVSVSFNGGKSVISSSLIVTATECVIKDPPPPPPPAPKVEEEEPLPTKKWPTVDASYYGGRGVGGIKRMEVRWGDKGSTEEGARLEKAKNAVVRIPEEVEEPVRPRPPRPKPTYQPPQTKWYTPIKGRLDALWALLRRQYDRVSLMRPQEGDEVCMWGCVRKERSAWIGIIKVGK</sequence>
<keyword evidence="17" id="KW-1185">Reference proteome</keyword>
<dbReference type="Pfam" id="PF00092">
    <property type="entry name" value="VWA"/>
    <property type="match status" value="1"/>
</dbReference>
<keyword evidence="6 14" id="KW-0732">Signal</keyword>
<dbReference type="GeneTree" id="ENSGT00940000156320"/>
<dbReference type="PANTHER" id="PTHR16059">
    <property type="entry name" value="ANTHRAX TOXIN RECEPTOR"/>
    <property type="match status" value="1"/>
</dbReference>
<keyword evidence="5 12" id="KW-0479">Metal-binding</keyword>
<evidence type="ECO:0000256" key="10">
    <source>
        <dbReference type="ARBA" id="ARBA00023170"/>
    </source>
</evidence>
<dbReference type="InterPro" id="IPR008400">
    <property type="entry name" value="Anthrax_toxin_rcpt_extracel"/>
</dbReference>
<keyword evidence="10 12" id="KW-0675">Receptor</keyword>
<comment type="subcellular location">
    <subcellularLocation>
        <location evidence="1">Membrane</location>
        <topology evidence="1">Single-pass type I membrane protein</topology>
    </subcellularLocation>
</comment>
<keyword evidence="3" id="KW-0597">Phosphoprotein</keyword>
<evidence type="ECO:0000313" key="16">
    <source>
        <dbReference type="Ensembl" id="ENSFCTP00005028879.1"/>
    </source>
</evidence>
<keyword evidence="8 12" id="KW-0472">Membrane</keyword>
<keyword evidence="4" id="KW-0812">Transmembrane</keyword>
<proteinExistence type="inferred from homology"/>
<dbReference type="Pfam" id="PF05586">
    <property type="entry name" value="Ant_C"/>
    <property type="match status" value="1"/>
</dbReference>
<dbReference type="InterPro" id="IPR008399">
    <property type="entry name" value="Anthrax_toxin_rcpt_C"/>
</dbReference>
<reference evidence="16" key="3">
    <citation type="submission" date="2025-09" db="UniProtKB">
        <authorList>
            <consortium name="Ensembl"/>
        </authorList>
    </citation>
    <scope>IDENTIFICATION</scope>
    <source>
        <strain evidence="16">breed Abyssinian</strain>
    </source>
</reference>
<dbReference type="SMART" id="SM00327">
    <property type="entry name" value="VWA"/>
    <property type="match status" value="1"/>
</dbReference>
<dbReference type="CDD" id="cd01474">
    <property type="entry name" value="vWA_ATR"/>
    <property type="match status" value="1"/>
</dbReference>
<dbReference type="PROSITE" id="PS50234">
    <property type="entry name" value="VWFA"/>
    <property type="match status" value="1"/>
</dbReference>
<feature type="domain" description="VWFA" evidence="15">
    <location>
        <begin position="44"/>
        <end position="213"/>
    </location>
</feature>
<dbReference type="Proteomes" id="UP000823872">
    <property type="component" value="Chromosome B1"/>
</dbReference>
<feature type="region of interest" description="Disordered" evidence="13">
    <location>
        <begin position="318"/>
        <end position="337"/>
    </location>
</feature>
<evidence type="ECO:0000256" key="12">
    <source>
        <dbReference type="PIRNR" id="PIRNR038023"/>
    </source>
</evidence>
<comment type="similarity">
    <text evidence="2 12">Belongs to the ATR family.</text>
</comment>
<feature type="region of interest" description="Disordered" evidence="13">
    <location>
        <begin position="390"/>
        <end position="410"/>
    </location>
</feature>
<dbReference type="PANTHER" id="PTHR16059:SF13">
    <property type="entry name" value="ANTHRAX TOXIN RECEPTOR 2"/>
    <property type="match status" value="1"/>
</dbReference>
<dbReference type="InterPro" id="IPR036465">
    <property type="entry name" value="vWFA_dom_sf"/>
</dbReference>
<evidence type="ECO:0000256" key="1">
    <source>
        <dbReference type="ARBA" id="ARBA00004479"/>
    </source>
</evidence>
<evidence type="ECO:0000256" key="4">
    <source>
        <dbReference type="ARBA" id="ARBA00022692"/>
    </source>
</evidence>
<dbReference type="Pfam" id="PF05587">
    <property type="entry name" value="Anth_Ig"/>
    <property type="match status" value="1"/>
</dbReference>
<evidence type="ECO:0000313" key="17">
    <source>
        <dbReference type="Proteomes" id="UP000823872"/>
    </source>
</evidence>
<dbReference type="PIRSF" id="PIRSF038023">
    <property type="entry name" value="Anthrax_toxin_receptor_2"/>
    <property type="match status" value="1"/>
</dbReference>
<dbReference type="InterPro" id="IPR017360">
    <property type="entry name" value="Anthrax_toxin_rcpt"/>
</dbReference>
<reference evidence="16" key="2">
    <citation type="submission" date="2025-08" db="UniProtKB">
        <authorList>
            <consortium name="Ensembl"/>
        </authorList>
    </citation>
    <scope>IDENTIFICATION</scope>
    <source>
        <strain evidence="16">breed Abyssinian</strain>
    </source>
</reference>
<reference evidence="16 17" key="1">
    <citation type="submission" date="2021-02" db="EMBL/GenBank/DDBJ databases">
        <title>Safari Cat Assemblies.</title>
        <authorList>
            <person name="Bredemeyer K.R."/>
            <person name="Murphy W.J."/>
        </authorList>
    </citation>
    <scope>NUCLEOTIDE SEQUENCE [LARGE SCALE GENOMIC DNA]</scope>
</reference>
<dbReference type="InterPro" id="IPR002035">
    <property type="entry name" value="VWF_A"/>
</dbReference>
<feature type="signal peptide" evidence="14">
    <location>
        <begin position="1"/>
        <end position="33"/>
    </location>
</feature>
<dbReference type="SUPFAM" id="SSF53300">
    <property type="entry name" value="vWA-like"/>
    <property type="match status" value="1"/>
</dbReference>
<evidence type="ECO:0000256" key="9">
    <source>
        <dbReference type="ARBA" id="ARBA00023157"/>
    </source>
</evidence>
<evidence type="ECO:0000256" key="2">
    <source>
        <dbReference type="ARBA" id="ARBA00008095"/>
    </source>
</evidence>
<accession>A0ABI7Y229</accession>
<feature type="chain" id="PRO_5045352061" description="Anthrax toxin receptor" evidence="14">
    <location>
        <begin position="34"/>
        <end position="466"/>
    </location>
</feature>
<feature type="compositionally biased region" description="Pro residues" evidence="13">
    <location>
        <begin position="319"/>
        <end position="328"/>
    </location>
</feature>
<organism evidence="16 17">
    <name type="scientific">Felis catus</name>
    <name type="common">Cat</name>
    <name type="synonym">Felis silvestris catus</name>
    <dbReference type="NCBI Taxonomy" id="9685"/>
    <lineage>
        <taxon>Eukaryota</taxon>
        <taxon>Metazoa</taxon>
        <taxon>Chordata</taxon>
        <taxon>Craniata</taxon>
        <taxon>Vertebrata</taxon>
        <taxon>Euteleostomi</taxon>
        <taxon>Mammalia</taxon>
        <taxon>Eutheria</taxon>
        <taxon>Laurasiatheria</taxon>
        <taxon>Carnivora</taxon>
        <taxon>Feliformia</taxon>
        <taxon>Felidae</taxon>
        <taxon>Felinae</taxon>
        <taxon>Felis</taxon>
    </lineage>
</organism>
<evidence type="ECO:0000256" key="13">
    <source>
        <dbReference type="SAM" id="MobiDB-lite"/>
    </source>
</evidence>
<dbReference type="Gene3D" id="3.40.50.410">
    <property type="entry name" value="von Willebrand factor, type A domain"/>
    <property type="match status" value="1"/>
</dbReference>
<evidence type="ECO:0000256" key="6">
    <source>
        <dbReference type="ARBA" id="ARBA00022729"/>
    </source>
</evidence>
<gene>
    <name evidence="16" type="primary">ANTXR2</name>
</gene>
<evidence type="ECO:0000256" key="8">
    <source>
        <dbReference type="ARBA" id="ARBA00023136"/>
    </source>
</evidence>
<evidence type="ECO:0000256" key="7">
    <source>
        <dbReference type="ARBA" id="ARBA00022989"/>
    </source>
</evidence>
<keyword evidence="9" id="KW-1015">Disulfide bond</keyword>
<evidence type="ECO:0000256" key="14">
    <source>
        <dbReference type="SAM" id="SignalP"/>
    </source>
</evidence>
<evidence type="ECO:0000256" key="3">
    <source>
        <dbReference type="ARBA" id="ARBA00022553"/>
    </source>
</evidence>
<evidence type="ECO:0000259" key="15">
    <source>
        <dbReference type="PROSITE" id="PS50234"/>
    </source>
</evidence>
<evidence type="ECO:0000256" key="5">
    <source>
        <dbReference type="ARBA" id="ARBA00022723"/>
    </source>
</evidence>